<accession>A0A8H5FDQ3</accession>
<evidence type="ECO:0000256" key="2">
    <source>
        <dbReference type="ARBA" id="ARBA00008785"/>
    </source>
</evidence>
<dbReference type="OrthoDB" id="5365701at2759"/>
<feature type="active site" description="Proton acceptor" evidence="5">
    <location>
        <position position="209"/>
    </location>
</feature>
<evidence type="ECO:0000256" key="9">
    <source>
        <dbReference type="SAM" id="MobiDB-lite"/>
    </source>
</evidence>
<evidence type="ECO:0000313" key="13">
    <source>
        <dbReference type="Proteomes" id="UP000541558"/>
    </source>
</evidence>
<evidence type="ECO:0000259" key="11">
    <source>
        <dbReference type="SMART" id="SM01274"/>
    </source>
</evidence>
<feature type="domain" description="Malic enzyme N-terminal" evidence="11">
    <location>
        <begin position="114"/>
        <end position="295"/>
    </location>
</feature>
<dbReference type="NCBIfam" id="NF010052">
    <property type="entry name" value="PRK13529.1"/>
    <property type="match status" value="1"/>
</dbReference>
<dbReference type="PANTHER" id="PTHR23406:SF34">
    <property type="entry name" value="NAD-DEPENDENT MALIC ENZYME, MITOCHONDRIAL"/>
    <property type="match status" value="1"/>
</dbReference>
<feature type="binding site" evidence="7">
    <location>
        <position position="304"/>
    </location>
    <ligand>
        <name>a divalent metal cation</name>
        <dbReference type="ChEBI" id="CHEBI:60240"/>
    </ligand>
</feature>
<feature type="region of interest" description="Disordered" evidence="9">
    <location>
        <begin position="1"/>
        <end position="23"/>
    </location>
</feature>
<evidence type="ECO:0000256" key="1">
    <source>
        <dbReference type="ARBA" id="ARBA00001936"/>
    </source>
</evidence>
<dbReference type="EMBL" id="JAACJK010000110">
    <property type="protein sequence ID" value="KAF5332713.1"/>
    <property type="molecule type" value="Genomic_DNA"/>
</dbReference>
<comment type="cofactor">
    <cofactor evidence="1">
        <name>Mn(2+)</name>
        <dbReference type="ChEBI" id="CHEBI:29035"/>
    </cofactor>
</comment>
<dbReference type="PROSITE" id="PS00331">
    <property type="entry name" value="MALIC_ENZYMES"/>
    <property type="match status" value="1"/>
</dbReference>
<dbReference type="Gene3D" id="3.40.50.10380">
    <property type="entry name" value="Malic enzyme, N-terminal domain"/>
    <property type="match status" value="1"/>
</dbReference>
<dbReference type="PIRSF" id="PIRSF000106">
    <property type="entry name" value="ME"/>
    <property type="match status" value="1"/>
</dbReference>
<dbReference type="GO" id="GO:0005739">
    <property type="term" value="C:mitochondrion"/>
    <property type="evidence" value="ECO:0007669"/>
    <property type="project" value="TreeGrafter"/>
</dbReference>
<dbReference type="InterPro" id="IPR015884">
    <property type="entry name" value="Malic_enzyme_CS"/>
</dbReference>
<feature type="binding site" evidence="7">
    <location>
        <position position="280"/>
    </location>
    <ligand>
        <name>a divalent metal cation</name>
        <dbReference type="ChEBI" id="CHEBI:60240"/>
    </ligand>
</feature>
<dbReference type="PRINTS" id="PR00072">
    <property type="entry name" value="MALOXRDTASE"/>
</dbReference>
<dbReference type="GO" id="GO:0004471">
    <property type="term" value="F:malate dehydrogenase (decarboxylating) (NAD+) activity"/>
    <property type="evidence" value="ECO:0007669"/>
    <property type="project" value="TreeGrafter"/>
</dbReference>
<dbReference type="InterPro" id="IPR046346">
    <property type="entry name" value="Aminoacid_DH-like_N_sf"/>
</dbReference>
<keyword evidence="8" id="KW-0560">Oxidoreductase</keyword>
<evidence type="ECO:0000256" key="4">
    <source>
        <dbReference type="ARBA" id="ARBA00023027"/>
    </source>
</evidence>
<dbReference type="GO" id="GO:0051287">
    <property type="term" value="F:NAD binding"/>
    <property type="evidence" value="ECO:0007669"/>
    <property type="project" value="InterPro"/>
</dbReference>
<dbReference type="AlphaFoldDB" id="A0A8H5FDQ3"/>
<dbReference type="InterPro" id="IPR012302">
    <property type="entry name" value="Malic_NAD-bd"/>
</dbReference>
<feature type="binding site" evidence="7">
    <location>
        <position position="281"/>
    </location>
    <ligand>
        <name>a divalent metal cation</name>
        <dbReference type="ChEBI" id="CHEBI:60240"/>
    </ligand>
</feature>
<keyword evidence="3 7" id="KW-0479">Metal-binding</keyword>
<evidence type="ECO:0000256" key="8">
    <source>
        <dbReference type="RuleBase" id="RU003426"/>
    </source>
</evidence>
<gene>
    <name evidence="12" type="ORF">D9611_005410</name>
</gene>
<dbReference type="InterPro" id="IPR036291">
    <property type="entry name" value="NAD(P)-bd_dom_sf"/>
</dbReference>
<sequence>MQRIHSEPILSSIRNHDLEDPQSPMSFPHPSLNAHKPAHLIQKLRVALRGDPLLNSPRFNKGTAFSPKERKALGLHGRLPYRENTLEHQCERAYEQLQARDTAIRKNTFLQSLRDQNWTLYFALLQRHLKELVPVIYTPTQGDAIASYSHLFRKPDGLFLTFKEIDRMEEEFLEQTRGKEIDLVVCTDAEAILGIGDQGVGGIGISTAKSAMYTLIGGLDPSKTLAVMLDVGTNNEQLLNDPLYVGWPHRRVTGEDYDKFVDKFVQLVRKYYPHSLLHFEDFGVNNAYRLLHKYRETHAAFNDDIQGTGAVTLACIMAAIGVSSRSSAASTGKAQGSRLSDQRYVIFGAGSAGMGIAVQVRDAMITADGISRKEANRRFWLIDREGLLYDHTGEEVKHNQEWTEAKAEFVRPFEEGWGKSAQSGSVGLLETVKKVKPTVLIGCSTAAGAFTEEVVKAMDQGLTNGEKPIIMPLSNPSRLVEAQPVDIMKWTEGRALVATGSPFGTVEMKVGGKDKSFRIAECNNALIYPGLGFGAILAQSRKVTDSMLIAGAQRLARLSPAIEAAPSKDALAKSSDAVYEYNGEALLPDFAAAPQVNYEIGVAVAQQAVVEGTASSDWLKRSGSADDLADSEVRDMMLDEVRERAERKVWVPVYAEYEYDPNGVSD</sequence>
<evidence type="ECO:0000256" key="5">
    <source>
        <dbReference type="PIRSR" id="PIRSR000106-1"/>
    </source>
</evidence>
<dbReference type="Gene3D" id="3.40.50.720">
    <property type="entry name" value="NAD(P)-binding Rossmann-like Domain"/>
    <property type="match status" value="1"/>
</dbReference>
<dbReference type="Proteomes" id="UP000541558">
    <property type="component" value="Unassembled WGS sequence"/>
</dbReference>
<protein>
    <recommendedName>
        <fullName evidence="8">Malic enzyme</fullName>
    </recommendedName>
</protein>
<feature type="domain" description="Malic enzyme NAD-binding" evidence="10">
    <location>
        <begin position="305"/>
        <end position="609"/>
    </location>
</feature>
<evidence type="ECO:0000259" key="10">
    <source>
        <dbReference type="SMART" id="SM00919"/>
    </source>
</evidence>
<feature type="active site" description="Proton donor" evidence="5">
    <location>
        <position position="137"/>
    </location>
</feature>
<evidence type="ECO:0000256" key="3">
    <source>
        <dbReference type="ARBA" id="ARBA00022723"/>
    </source>
</evidence>
<comment type="caution">
    <text evidence="12">The sequence shown here is derived from an EMBL/GenBank/DDBJ whole genome shotgun (WGS) entry which is preliminary data.</text>
</comment>
<keyword evidence="13" id="KW-1185">Reference proteome</keyword>
<keyword evidence="4" id="KW-0520">NAD</keyword>
<dbReference type="SMART" id="SM00919">
    <property type="entry name" value="Malic_M"/>
    <property type="match status" value="1"/>
</dbReference>
<evidence type="ECO:0000313" key="12">
    <source>
        <dbReference type="EMBL" id="KAF5332713.1"/>
    </source>
</evidence>
<organism evidence="12 13">
    <name type="scientific">Ephemerocybe angulata</name>
    <dbReference type="NCBI Taxonomy" id="980116"/>
    <lineage>
        <taxon>Eukaryota</taxon>
        <taxon>Fungi</taxon>
        <taxon>Dikarya</taxon>
        <taxon>Basidiomycota</taxon>
        <taxon>Agaricomycotina</taxon>
        <taxon>Agaricomycetes</taxon>
        <taxon>Agaricomycetidae</taxon>
        <taxon>Agaricales</taxon>
        <taxon>Agaricineae</taxon>
        <taxon>Psathyrellaceae</taxon>
        <taxon>Ephemerocybe</taxon>
    </lineage>
</organism>
<dbReference type="SUPFAM" id="SSF53223">
    <property type="entry name" value="Aminoacid dehydrogenase-like, N-terminal domain"/>
    <property type="match status" value="1"/>
</dbReference>
<dbReference type="Pfam" id="PF03949">
    <property type="entry name" value="Malic_M"/>
    <property type="match status" value="1"/>
</dbReference>
<evidence type="ECO:0000256" key="6">
    <source>
        <dbReference type="PIRSR" id="PIRSR000106-2"/>
    </source>
</evidence>
<dbReference type="Pfam" id="PF00390">
    <property type="entry name" value="malic"/>
    <property type="match status" value="1"/>
</dbReference>
<dbReference type="PANTHER" id="PTHR23406">
    <property type="entry name" value="MALIC ENZYME-RELATED"/>
    <property type="match status" value="1"/>
</dbReference>
<feature type="binding site" evidence="6">
    <location>
        <position position="523"/>
    </location>
    <ligand>
        <name>(S)-malate</name>
        <dbReference type="ChEBI" id="CHEBI:15589"/>
    </ligand>
</feature>
<comment type="cofactor">
    <cofactor evidence="7">
        <name>Mg(2+)</name>
        <dbReference type="ChEBI" id="CHEBI:18420"/>
    </cofactor>
    <cofactor evidence="7">
        <name>Mn(2+)</name>
        <dbReference type="ChEBI" id="CHEBI:29035"/>
    </cofactor>
    <text evidence="7">Divalent metal cations. Prefers magnesium or manganese.</text>
</comment>
<dbReference type="SMART" id="SM01274">
    <property type="entry name" value="malic"/>
    <property type="match status" value="1"/>
</dbReference>
<dbReference type="GO" id="GO:0046872">
    <property type="term" value="F:metal ion binding"/>
    <property type="evidence" value="ECO:0007669"/>
    <property type="project" value="UniProtKB-KW"/>
</dbReference>
<dbReference type="InterPro" id="IPR001891">
    <property type="entry name" value="Malic_OxRdtase"/>
</dbReference>
<reference evidence="12 13" key="1">
    <citation type="journal article" date="2020" name="ISME J.">
        <title>Uncovering the hidden diversity of litter-decomposition mechanisms in mushroom-forming fungi.</title>
        <authorList>
            <person name="Floudas D."/>
            <person name="Bentzer J."/>
            <person name="Ahren D."/>
            <person name="Johansson T."/>
            <person name="Persson P."/>
            <person name="Tunlid A."/>
        </authorList>
    </citation>
    <scope>NUCLEOTIDE SEQUENCE [LARGE SCALE GENOMIC DNA]</scope>
    <source>
        <strain evidence="12 13">CBS 175.51</strain>
    </source>
</reference>
<dbReference type="GO" id="GO:0005829">
    <property type="term" value="C:cytosol"/>
    <property type="evidence" value="ECO:0007669"/>
    <property type="project" value="TreeGrafter"/>
</dbReference>
<feature type="binding site" evidence="6">
    <location>
        <position position="475"/>
    </location>
    <ligand>
        <name>(S)-malate</name>
        <dbReference type="ChEBI" id="CHEBI:15589"/>
    </ligand>
</feature>
<dbReference type="GO" id="GO:0006108">
    <property type="term" value="P:malate metabolic process"/>
    <property type="evidence" value="ECO:0007669"/>
    <property type="project" value="TreeGrafter"/>
</dbReference>
<proteinExistence type="inferred from homology"/>
<dbReference type="InterPro" id="IPR037062">
    <property type="entry name" value="Malic_N_dom_sf"/>
</dbReference>
<evidence type="ECO:0000256" key="7">
    <source>
        <dbReference type="PIRSR" id="PIRSR000106-3"/>
    </source>
</evidence>
<name>A0A8H5FDQ3_9AGAR</name>
<dbReference type="InterPro" id="IPR012301">
    <property type="entry name" value="Malic_N_dom"/>
</dbReference>
<comment type="similarity">
    <text evidence="2 8">Belongs to the malic enzymes family.</text>
</comment>
<dbReference type="SUPFAM" id="SSF51735">
    <property type="entry name" value="NAD(P)-binding Rossmann-fold domains"/>
    <property type="match status" value="1"/>
</dbReference>
<dbReference type="FunFam" id="3.40.50.10380:FF:000001">
    <property type="entry name" value="NAD-dependent malic enzyme"/>
    <property type="match status" value="1"/>
</dbReference>